<evidence type="ECO:0000259" key="1">
    <source>
        <dbReference type="Pfam" id="PF03992"/>
    </source>
</evidence>
<gene>
    <name evidence="2" type="ORF">GCM10011613_00540</name>
</gene>
<dbReference type="Gene3D" id="3.30.70.100">
    <property type="match status" value="1"/>
</dbReference>
<reference evidence="3" key="1">
    <citation type="journal article" date="2019" name="Int. J. Syst. Evol. Microbiol.">
        <title>The Global Catalogue of Microorganisms (GCM) 10K type strain sequencing project: providing services to taxonomists for standard genome sequencing and annotation.</title>
        <authorList>
            <consortium name="The Broad Institute Genomics Platform"/>
            <consortium name="The Broad Institute Genome Sequencing Center for Infectious Disease"/>
            <person name="Wu L."/>
            <person name="Ma J."/>
        </authorList>
    </citation>
    <scope>NUCLEOTIDE SEQUENCE [LARGE SCALE GENOMIC DNA]</scope>
    <source>
        <strain evidence="3">KCTC 32239</strain>
    </source>
</reference>
<dbReference type="EMBL" id="BMYZ01000001">
    <property type="protein sequence ID" value="GGY61079.1"/>
    <property type="molecule type" value="Genomic_DNA"/>
</dbReference>
<feature type="domain" description="ABM" evidence="1">
    <location>
        <begin position="18"/>
        <end position="75"/>
    </location>
</feature>
<protein>
    <recommendedName>
        <fullName evidence="1">ABM domain-containing protein</fullName>
    </recommendedName>
</protein>
<comment type="caution">
    <text evidence="2">The sequence shown here is derived from an EMBL/GenBank/DDBJ whole genome shotgun (WGS) entry which is preliminary data.</text>
</comment>
<dbReference type="SUPFAM" id="SSF54909">
    <property type="entry name" value="Dimeric alpha+beta barrel"/>
    <property type="match status" value="1"/>
</dbReference>
<dbReference type="RefSeq" id="WP_189414943.1">
    <property type="nucleotide sequence ID" value="NZ_BMYZ01000001.1"/>
</dbReference>
<proteinExistence type="predicted"/>
<organism evidence="2 3">
    <name type="scientific">Cellvibrio zantedeschiae</name>
    <dbReference type="NCBI Taxonomy" id="1237077"/>
    <lineage>
        <taxon>Bacteria</taxon>
        <taxon>Pseudomonadati</taxon>
        <taxon>Pseudomonadota</taxon>
        <taxon>Gammaproteobacteria</taxon>
        <taxon>Cellvibrionales</taxon>
        <taxon>Cellvibrionaceae</taxon>
        <taxon>Cellvibrio</taxon>
    </lineage>
</organism>
<accession>A0ABQ3AQR2</accession>
<name>A0ABQ3AQR2_9GAMM</name>
<keyword evidence="3" id="KW-1185">Reference proteome</keyword>
<sequence>MIGFMVNDQLRLRVDKFVVPEAVHQQFVEKMKYLQQTLRRLPGCKSANVLSKTEGAGEYNVITLVEWENEAAIADAFSVMQQKFAEEKFDPKEFTRALGVKADLGFYKIV</sequence>
<evidence type="ECO:0000313" key="3">
    <source>
        <dbReference type="Proteomes" id="UP000619761"/>
    </source>
</evidence>
<dbReference type="Proteomes" id="UP000619761">
    <property type="component" value="Unassembled WGS sequence"/>
</dbReference>
<dbReference type="InterPro" id="IPR011008">
    <property type="entry name" value="Dimeric_a/b-barrel"/>
</dbReference>
<evidence type="ECO:0000313" key="2">
    <source>
        <dbReference type="EMBL" id="GGY61079.1"/>
    </source>
</evidence>
<dbReference type="InterPro" id="IPR007138">
    <property type="entry name" value="ABM_dom"/>
</dbReference>
<dbReference type="Pfam" id="PF03992">
    <property type="entry name" value="ABM"/>
    <property type="match status" value="1"/>
</dbReference>